<evidence type="ECO:0000256" key="1">
    <source>
        <dbReference type="SAM" id="MobiDB-lite"/>
    </source>
</evidence>
<keyword evidence="2" id="KW-0548">Nucleotidyltransferase</keyword>
<evidence type="ECO:0000313" key="3">
    <source>
        <dbReference type="Proteomes" id="UP000198211"/>
    </source>
</evidence>
<reference evidence="3" key="1">
    <citation type="submission" date="2017-03" db="EMBL/GenBank/DDBJ databases">
        <title>Phytopthora megakarya and P. palmivora, two closely related causual agents of cacao black pod achieved similar genome size and gene model numbers by different mechanisms.</title>
        <authorList>
            <person name="Ali S."/>
            <person name="Shao J."/>
            <person name="Larry D.J."/>
            <person name="Kronmiller B."/>
            <person name="Shen D."/>
            <person name="Strem M.D."/>
            <person name="Melnick R.L."/>
            <person name="Guiltinan M.J."/>
            <person name="Tyler B.M."/>
            <person name="Meinhardt L.W."/>
            <person name="Bailey B.A."/>
        </authorList>
    </citation>
    <scope>NUCLEOTIDE SEQUENCE [LARGE SCALE GENOMIC DNA]</scope>
    <source>
        <strain evidence="3">zdho120</strain>
    </source>
</reference>
<proteinExistence type="predicted"/>
<dbReference type="Gene3D" id="3.30.420.10">
    <property type="entry name" value="Ribonuclease H-like superfamily/Ribonuclease H"/>
    <property type="match status" value="1"/>
</dbReference>
<keyword evidence="2" id="KW-0808">Transferase</keyword>
<name>A0A225UQY1_9STRA</name>
<dbReference type="GO" id="GO:0003964">
    <property type="term" value="F:RNA-directed DNA polymerase activity"/>
    <property type="evidence" value="ECO:0007669"/>
    <property type="project" value="UniProtKB-KW"/>
</dbReference>
<dbReference type="EMBL" id="NBNE01014175">
    <property type="protein sequence ID" value="OWY94559.1"/>
    <property type="molecule type" value="Genomic_DNA"/>
</dbReference>
<evidence type="ECO:0000313" key="2">
    <source>
        <dbReference type="EMBL" id="OWY94559.1"/>
    </source>
</evidence>
<dbReference type="InterPro" id="IPR036397">
    <property type="entry name" value="RNaseH_sf"/>
</dbReference>
<dbReference type="GO" id="GO:0003676">
    <property type="term" value="F:nucleic acid binding"/>
    <property type="evidence" value="ECO:0007669"/>
    <property type="project" value="InterPro"/>
</dbReference>
<dbReference type="OrthoDB" id="123779at2759"/>
<keyword evidence="3" id="KW-1185">Reference proteome</keyword>
<dbReference type="AlphaFoldDB" id="A0A225UQY1"/>
<feature type="region of interest" description="Disordered" evidence="1">
    <location>
        <begin position="80"/>
        <end position="112"/>
    </location>
</feature>
<accession>A0A225UQY1</accession>
<feature type="compositionally biased region" description="Basic and acidic residues" evidence="1">
    <location>
        <begin position="84"/>
        <end position="109"/>
    </location>
</feature>
<sequence>MRGEMDCKSPGLKLLRQQAWNALRERPGHEFLHVRRDWNASADMLAGQTLQRQGGKDAHSVEGIEDLKTLNRLGEVLQPTLPVSERETRGTDDPVAELETRGPDNERRGTGRVCPVTTRSRDASRQITRRQPEVLKELPVQRLRLGRVRMAQDEERWIANLKKFLSGDIS</sequence>
<gene>
    <name evidence="2" type="ORF">PHMEG_00035675</name>
</gene>
<dbReference type="Proteomes" id="UP000198211">
    <property type="component" value="Unassembled WGS sequence"/>
</dbReference>
<organism evidence="2 3">
    <name type="scientific">Phytophthora megakarya</name>
    <dbReference type="NCBI Taxonomy" id="4795"/>
    <lineage>
        <taxon>Eukaryota</taxon>
        <taxon>Sar</taxon>
        <taxon>Stramenopiles</taxon>
        <taxon>Oomycota</taxon>
        <taxon>Peronosporomycetes</taxon>
        <taxon>Peronosporales</taxon>
        <taxon>Peronosporaceae</taxon>
        <taxon>Phytophthora</taxon>
    </lineage>
</organism>
<comment type="caution">
    <text evidence="2">The sequence shown here is derived from an EMBL/GenBank/DDBJ whole genome shotgun (WGS) entry which is preliminary data.</text>
</comment>
<keyword evidence="2" id="KW-0695">RNA-directed DNA polymerase</keyword>
<protein>
    <submittedName>
        <fullName evidence="2">Reverse transcriptase</fullName>
    </submittedName>
</protein>